<accession>A0A1U7CTR0</accession>
<dbReference type="CDD" id="cd00610">
    <property type="entry name" value="OAT_like"/>
    <property type="match status" value="1"/>
</dbReference>
<evidence type="ECO:0000256" key="7">
    <source>
        <dbReference type="HAMAP-Rule" id="MF_00375"/>
    </source>
</evidence>
<dbReference type="GO" id="GO:0005737">
    <property type="term" value="C:cytoplasm"/>
    <property type="evidence" value="ECO:0007669"/>
    <property type="project" value="UniProtKB-SubCell"/>
</dbReference>
<name>A0A1U7CTR0_9BACT</name>
<evidence type="ECO:0000313" key="8">
    <source>
        <dbReference type="EMBL" id="APW62289.1"/>
    </source>
</evidence>
<dbReference type="Gene3D" id="3.90.1150.10">
    <property type="entry name" value="Aspartate Aminotransferase, domain 1"/>
    <property type="match status" value="1"/>
</dbReference>
<keyword evidence="5 7" id="KW-0413">Isomerase</keyword>
<dbReference type="EC" id="5.4.3.8" evidence="7"/>
<dbReference type="GO" id="GO:0042286">
    <property type="term" value="F:glutamate-1-semialdehyde 2,1-aminomutase activity"/>
    <property type="evidence" value="ECO:0007669"/>
    <property type="project" value="UniProtKB-UniRule"/>
</dbReference>
<dbReference type="PROSITE" id="PS00600">
    <property type="entry name" value="AA_TRANSFER_CLASS_3"/>
    <property type="match status" value="1"/>
</dbReference>
<dbReference type="OrthoDB" id="9816013at2"/>
<dbReference type="HAMAP" id="MF_00375">
    <property type="entry name" value="HemL_aminotrans_3"/>
    <property type="match status" value="1"/>
</dbReference>
<comment type="pathway">
    <text evidence="2">Porphyrin-containing compound metabolism; protoporphyrin-IX biosynthesis; 5-aminolevulinate from L-glutamyl-tRNA(Glu): step 2/2.</text>
</comment>
<dbReference type="GO" id="GO:0030170">
    <property type="term" value="F:pyridoxal phosphate binding"/>
    <property type="evidence" value="ECO:0007669"/>
    <property type="project" value="InterPro"/>
</dbReference>
<evidence type="ECO:0000313" key="9">
    <source>
        <dbReference type="Proteomes" id="UP000186309"/>
    </source>
</evidence>
<dbReference type="PANTHER" id="PTHR43713">
    <property type="entry name" value="GLUTAMATE-1-SEMIALDEHYDE 2,1-AMINOMUTASE"/>
    <property type="match status" value="1"/>
</dbReference>
<dbReference type="InterPro" id="IPR015422">
    <property type="entry name" value="PyrdxlP-dep_Trfase_small"/>
</dbReference>
<evidence type="ECO:0000256" key="3">
    <source>
        <dbReference type="ARBA" id="ARBA00008981"/>
    </source>
</evidence>
<keyword evidence="6 7" id="KW-0627">Porphyrin biosynthesis</keyword>
<dbReference type="NCBIfam" id="TIGR00713">
    <property type="entry name" value="hemL"/>
    <property type="match status" value="1"/>
</dbReference>
<evidence type="ECO:0000256" key="4">
    <source>
        <dbReference type="ARBA" id="ARBA00022898"/>
    </source>
</evidence>
<comment type="similarity">
    <text evidence="3 7">Belongs to the class-III pyridoxal-phosphate-dependent aminotransferase family. HemL subfamily.</text>
</comment>
<dbReference type="GO" id="GO:0008483">
    <property type="term" value="F:transaminase activity"/>
    <property type="evidence" value="ECO:0007669"/>
    <property type="project" value="InterPro"/>
</dbReference>
<comment type="cofactor">
    <cofactor evidence="1 7">
        <name>pyridoxal 5'-phosphate</name>
        <dbReference type="ChEBI" id="CHEBI:597326"/>
    </cofactor>
</comment>
<dbReference type="Proteomes" id="UP000186309">
    <property type="component" value="Chromosome"/>
</dbReference>
<dbReference type="KEGG" id="pbor:BSF38_03828"/>
<protein>
    <recommendedName>
        <fullName evidence="7">Glutamate-1-semialdehyde 2,1-aminomutase</fullName>
        <shortName evidence="7">GSA</shortName>
        <ecNumber evidence="7">5.4.3.8</ecNumber>
    </recommendedName>
    <alternativeName>
        <fullName evidence="7">Glutamate-1-semialdehyde aminotransferase</fullName>
        <shortName evidence="7">GSA-AT</shortName>
    </alternativeName>
</protein>
<dbReference type="PANTHER" id="PTHR43713:SF3">
    <property type="entry name" value="GLUTAMATE-1-SEMIALDEHYDE 2,1-AMINOMUTASE 1, CHLOROPLASTIC-RELATED"/>
    <property type="match status" value="1"/>
</dbReference>
<evidence type="ECO:0000256" key="6">
    <source>
        <dbReference type="ARBA" id="ARBA00023244"/>
    </source>
</evidence>
<dbReference type="SUPFAM" id="SSF53383">
    <property type="entry name" value="PLP-dependent transferases"/>
    <property type="match status" value="1"/>
</dbReference>
<dbReference type="Gene3D" id="3.40.640.10">
    <property type="entry name" value="Type I PLP-dependent aspartate aminotransferase-like (Major domain)"/>
    <property type="match status" value="1"/>
</dbReference>
<dbReference type="STRING" id="1387353.BSF38_03828"/>
<comment type="subunit">
    <text evidence="7">Homodimer.</text>
</comment>
<dbReference type="InterPro" id="IPR004639">
    <property type="entry name" value="4pyrrol_synth_GluAld_NH2Trfase"/>
</dbReference>
<dbReference type="NCBIfam" id="NF000818">
    <property type="entry name" value="PRK00062.1"/>
    <property type="match status" value="1"/>
</dbReference>
<dbReference type="InterPro" id="IPR049704">
    <property type="entry name" value="Aminotrans_3_PPA_site"/>
</dbReference>
<keyword evidence="9" id="KW-1185">Reference proteome</keyword>
<feature type="modified residue" description="N6-(pyridoxal phosphate)lysine" evidence="7">
    <location>
        <position position="281"/>
    </location>
</feature>
<dbReference type="InterPro" id="IPR005814">
    <property type="entry name" value="Aminotrans_3"/>
</dbReference>
<organism evidence="8 9">
    <name type="scientific">Paludisphaera borealis</name>
    <dbReference type="NCBI Taxonomy" id="1387353"/>
    <lineage>
        <taxon>Bacteria</taxon>
        <taxon>Pseudomonadati</taxon>
        <taxon>Planctomycetota</taxon>
        <taxon>Planctomycetia</taxon>
        <taxon>Isosphaerales</taxon>
        <taxon>Isosphaeraceae</taxon>
        <taxon>Paludisphaera</taxon>
    </lineage>
</organism>
<dbReference type="InterPro" id="IPR015424">
    <property type="entry name" value="PyrdxlP-dep_Trfase"/>
</dbReference>
<keyword evidence="7" id="KW-0963">Cytoplasm</keyword>
<gene>
    <name evidence="8" type="primary">hemL_2</name>
    <name evidence="7" type="synonym">hemL</name>
    <name evidence="8" type="ORF">BSF38_03828</name>
</gene>
<evidence type="ECO:0000256" key="2">
    <source>
        <dbReference type="ARBA" id="ARBA00004819"/>
    </source>
</evidence>
<keyword evidence="4 7" id="KW-0663">Pyridoxal phosphate</keyword>
<sequence>MPTPPPTPALSRPDFQLPRSHEAFVKASRVIPGGVNSPARAFGAVGGEPPFMARAEGAYLYDIDDHKYIDYIGSWGPMIVGHAHPEVRKAVVEALELGSSFGAPTVREIEIAEAVVAASPSIEKVRFVSSGTEAAMSAVRVARGVTGRDKIVKMAGCYHGHIDALLIQAGSAATTLGTPNSPGVTKGAAADTLLCPFNDAQAVAAILEANKGQVAAVLLEPVAGNMGLVPPKPGYLESLRELTEKHGTLLIFDEVMTGFRLSYGGAQERFGITPDLTALGKIIGGGLPAAAYGASSRIMDQVSPVGPIYQAGTLSGNPLAMAAGLSTLKLLREPSFYDRLEARSARLAEGLEKAAHDARVPHIVQRVGSMLTLFFHDGPVHDYEDAKRSDVALFGRFFWEMLARGVYLPCSQFEAAFVSAAHTEADVDHTIAAARESLAAIAG</sequence>
<proteinExistence type="inferred from homology"/>
<comment type="catalytic activity">
    <reaction evidence="7">
        <text>(S)-4-amino-5-oxopentanoate = 5-aminolevulinate</text>
        <dbReference type="Rhea" id="RHEA:14265"/>
        <dbReference type="ChEBI" id="CHEBI:57501"/>
        <dbReference type="ChEBI" id="CHEBI:356416"/>
        <dbReference type="EC" id="5.4.3.8"/>
    </reaction>
</comment>
<reference evidence="9" key="1">
    <citation type="submission" date="2016-12" db="EMBL/GenBank/DDBJ databases">
        <title>Comparative genomics of four Isosphaeraceae planctomycetes: a common pool of plasmids and glycoside hydrolase genes.</title>
        <authorList>
            <person name="Ivanova A."/>
        </authorList>
    </citation>
    <scope>NUCLEOTIDE SEQUENCE [LARGE SCALE GENOMIC DNA]</scope>
    <source>
        <strain evidence="9">PX4</strain>
    </source>
</reference>
<dbReference type="EMBL" id="CP019082">
    <property type="protein sequence ID" value="APW62289.1"/>
    <property type="molecule type" value="Genomic_DNA"/>
</dbReference>
<dbReference type="AlphaFoldDB" id="A0A1U7CTR0"/>
<dbReference type="InterPro" id="IPR015421">
    <property type="entry name" value="PyrdxlP-dep_Trfase_major"/>
</dbReference>
<evidence type="ECO:0000256" key="1">
    <source>
        <dbReference type="ARBA" id="ARBA00001933"/>
    </source>
</evidence>
<dbReference type="RefSeq" id="WP_076348284.1">
    <property type="nucleotide sequence ID" value="NZ_CP019082.1"/>
</dbReference>
<evidence type="ECO:0000256" key="5">
    <source>
        <dbReference type="ARBA" id="ARBA00023235"/>
    </source>
</evidence>
<dbReference type="UniPathway" id="UPA00251">
    <property type="reaction ID" value="UER00317"/>
</dbReference>
<dbReference type="GO" id="GO:0006782">
    <property type="term" value="P:protoporphyrinogen IX biosynthetic process"/>
    <property type="evidence" value="ECO:0007669"/>
    <property type="project" value="UniProtKB-UniRule"/>
</dbReference>
<dbReference type="Pfam" id="PF00202">
    <property type="entry name" value="Aminotran_3"/>
    <property type="match status" value="1"/>
</dbReference>
<dbReference type="FunFam" id="3.40.640.10:FF:000021">
    <property type="entry name" value="Glutamate-1-semialdehyde 2,1-aminomutase"/>
    <property type="match status" value="1"/>
</dbReference>
<comment type="subcellular location">
    <subcellularLocation>
        <location evidence="7">Cytoplasm</location>
    </subcellularLocation>
</comment>